<dbReference type="InterPro" id="IPR055256">
    <property type="entry name" value="KH_1_KHDC4/BBP-like"/>
</dbReference>
<feature type="region of interest" description="Disordered" evidence="5">
    <location>
        <begin position="549"/>
        <end position="570"/>
    </location>
</feature>
<feature type="domain" description="KHDC4/BBP-like KH-domain type I" evidence="6">
    <location>
        <begin position="200"/>
        <end position="274"/>
    </location>
</feature>
<accession>A0A2G8JZE7</accession>
<organism evidence="8 9">
    <name type="scientific">Stichopus japonicus</name>
    <name type="common">Sea cucumber</name>
    <dbReference type="NCBI Taxonomy" id="307972"/>
    <lineage>
        <taxon>Eukaryota</taxon>
        <taxon>Metazoa</taxon>
        <taxon>Echinodermata</taxon>
        <taxon>Eleutherozoa</taxon>
        <taxon>Echinozoa</taxon>
        <taxon>Holothuroidea</taxon>
        <taxon>Aspidochirotacea</taxon>
        <taxon>Aspidochirotida</taxon>
        <taxon>Stichopodidae</taxon>
        <taxon>Apostichopus</taxon>
    </lineage>
</organism>
<evidence type="ECO:0000256" key="4">
    <source>
        <dbReference type="ARBA" id="ARBA00045732"/>
    </source>
</evidence>
<dbReference type="Pfam" id="PF23469">
    <property type="entry name" value="KH_12"/>
    <property type="match status" value="1"/>
</dbReference>
<evidence type="ECO:0000256" key="2">
    <source>
        <dbReference type="ARBA" id="ARBA00017795"/>
    </source>
</evidence>
<dbReference type="FunFam" id="3.30.1370.10:FF:000037">
    <property type="entry name" value="KH domain protein"/>
    <property type="match status" value="1"/>
</dbReference>
<reference evidence="8 9" key="1">
    <citation type="journal article" date="2017" name="PLoS Biol.">
        <title>The sea cucumber genome provides insights into morphological evolution and visceral regeneration.</title>
        <authorList>
            <person name="Zhang X."/>
            <person name="Sun L."/>
            <person name="Yuan J."/>
            <person name="Sun Y."/>
            <person name="Gao Y."/>
            <person name="Zhang L."/>
            <person name="Li S."/>
            <person name="Dai H."/>
            <person name="Hamel J.F."/>
            <person name="Liu C."/>
            <person name="Yu Y."/>
            <person name="Liu S."/>
            <person name="Lin W."/>
            <person name="Guo K."/>
            <person name="Jin S."/>
            <person name="Xu P."/>
            <person name="Storey K.B."/>
            <person name="Huan P."/>
            <person name="Zhang T."/>
            <person name="Zhou Y."/>
            <person name="Zhang J."/>
            <person name="Lin C."/>
            <person name="Li X."/>
            <person name="Xing L."/>
            <person name="Huo D."/>
            <person name="Sun M."/>
            <person name="Wang L."/>
            <person name="Mercier A."/>
            <person name="Li F."/>
            <person name="Yang H."/>
            <person name="Xiang J."/>
        </authorList>
    </citation>
    <scope>NUCLEOTIDE SEQUENCE [LARGE SCALE GENOMIC DNA]</scope>
    <source>
        <strain evidence="8">Shaxun</strain>
        <tissue evidence="8">Muscle</tissue>
    </source>
</reference>
<dbReference type="GO" id="GO:0005634">
    <property type="term" value="C:nucleus"/>
    <property type="evidence" value="ECO:0007669"/>
    <property type="project" value="InterPro"/>
</dbReference>
<dbReference type="STRING" id="307972.A0A2G8JZE7"/>
<dbReference type="AlphaFoldDB" id="A0A2G8JZE7"/>
<evidence type="ECO:0000256" key="1">
    <source>
        <dbReference type="ARBA" id="ARBA00006093"/>
    </source>
</evidence>
<keyword evidence="9" id="KW-1185">Reference proteome</keyword>
<dbReference type="InterPro" id="IPR047890">
    <property type="entry name" value="KHDC4_KH-I_first"/>
</dbReference>
<feature type="region of interest" description="Disordered" evidence="5">
    <location>
        <begin position="1"/>
        <end position="22"/>
    </location>
</feature>
<dbReference type="EMBL" id="MRZV01001048">
    <property type="protein sequence ID" value="PIK41141.1"/>
    <property type="molecule type" value="Genomic_DNA"/>
</dbReference>
<comment type="similarity">
    <text evidence="1">Belongs to the KHDC4 family.</text>
</comment>
<dbReference type="CDD" id="cd22385">
    <property type="entry name" value="KH-I_KHDC4_rpt1"/>
    <property type="match status" value="1"/>
</dbReference>
<dbReference type="SUPFAM" id="SSF54791">
    <property type="entry name" value="Eukaryotic type KH-domain (KH-domain type I)"/>
    <property type="match status" value="1"/>
</dbReference>
<dbReference type="Pfam" id="PF22675">
    <property type="entry name" value="KH-I_KHDC4-BBP"/>
    <property type="match status" value="1"/>
</dbReference>
<dbReference type="InterPro" id="IPR047889">
    <property type="entry name" value="KHDC4_KH-I_second"/>
</dbReference>
<evidence type="ECO:0000259" key="7">
    <source>
        <dbReference type="Pfam" id="PF23469"/>
    </source>
</evidence>
<evidence type="ECO:0000256" key="3">
    <source>
        <dbReference type="ARBA" id="ARBA00030267"/>
    </source>
</evidence>
<dbReference type="InterPro" id="IPR031121">
    <property type="entry name" value="RIK/BLOM7"/>
</dbReference>
<dbReference type="CDD" id="cd22386">
    <property type="entry name" value="KH-I_KHDC4_rpt2"/>
    <property type="match status" value="1"/>
</dbReference>
<dbReference type="PANTHER" id="PTHR15744:SF0">
    <property type="entry name" value="KH HOMOLOGY DOMAIN-CONTAINING PROTEIN 4"/>
    <property type="match status" value="1"/>
</dbReference>
<feature type="domain" description="ATP-dependent RNA helicase PRP5/DDX46/KHDC4 KH" evidence="7">
    <location>
        <begin position="66"/>
        <end position="147"/>
    </location>
</feature>
<proteinExistence type="inferred from homology"/>
<protein>
    <recommendedName>
        <fullName evidence="2">KH homology domain-containing protein 4</fullName>
    </recommendedName>
    <alternativeName>
        <fullName evidence="3">Brings lots of money 7</fullName>
    </alternativeName>
</protein>
<gene>
    <name evidence="8" type="ORF">BSL78_22005</name>
</gene>
<dbReference type="InterPro" id="IPR036612">
    <property type="entry name" value="KH_dom_type_1_sf"/>
</dbReference>
<dbReference type="OrthoDB" id="397265at2759"/>
<dbReference type="Gene3D" id="3.30.1370.10">
    <property type="entry name" value="K Homology domain, type 1"/>
    <property type="match status" value="2"/>
</dbReference>
<dbReference type="InterPro" id="IPR056149">
    <property type="entry name" value="PRP5/DDX46/KHDC4_KH"/>
</dbReference>
<comment type="caution">
    <text evidence="8">The sequence shown here is derived from an EMBL/GenBank/DDBJ whole genome shotgun (WGS) entry which is preliminary data.</text>
</comment>
<evidence type="ECO:0000313" key="9">
    <source>
        <dbReference type="Proteomes" id="UP000230750"/>
    </source>
</evidence>
<dbReference type="PANTHER" id="PTHR15744">
    <property type="entry name" value="BLOM7"/>
    <property type="match status" value="1"/>
</dbReference>
<dbReference type="GO" id="GO:0003723">
    <property type="term" value="F:RNA binding"/>
    <property type="evidence" value="ECO:0007669"/>
    <property type="project" value="InterPro"/>
</dbReference>
<evidence type="ECO:0000259" key="6">
    <source>
        <dbReference type="Pfam" id="PF22675"/>
    </source>
</evidence>
<name>A0A2G8JZE7_STIJA</name>
<sequence>MTQAPLLGMGPITPPGPPAVPSVSSLEAAAAAAAKINAVLAAKGKLQMSKSKDNDKSRSSQNELVVAEIEINDVPVYCRNMLTKRTMQDTISRETGAAVSTRGRYMSEEDKLSNTSGDRSLYLFVQALTKDKVDLAVNRIIDIIRNVSHGAAPTPKVSYKNLSDNSATSNTKPLLGAAPGLPAVGNVFQEKVFVGLEHVHPTFNVKDKIQGPGGSFLSHIRVETGASVYLRGKGSGLMERASGRESFENLYIFLTHQKQENLQAAKKLCENLVQTIQAEYSKYQAQLMAGPPSQVAVSSVGPPQALPTSLYNVPPSMGVRSMFPPASQAAVVTVAAQTTPLVSTGVPSGHPASSQAGQPVSLHHISHSPANSGVVVSVNNAVAYPHLQRFQVPAQQPTLLTSPVPVGLPGGVPQRLALLIQPSGGLQQSHLPSGMVVTPRLSAVVHQPGVIPQGIPIGVRSPLTLLQQRPSLVTEGMPPRLPPGVIAAQNPGQEIRLATHLQAQGFPQHSATGPPQENVVLQAGQIPGMHLQPPPTLVEQVGQQQLPVVSSSQQPPQMLHGPPLQQADTGLENPHVQQEMQPGQSLPETMHPPQMATSVQQQIHQHMQMHAPVQQEAPGGQQVVHQQSVPQQITVQHSAAQVSSPQHIILQQTPGLQSIQQSIAQSIQQPLEIQHHQIVQGLPPPLFQNPPVQLPPHSSHLLTPATSSLPAITASRGYTESTVRSRGAVNLG</sequence>
<evidence type="ECO:0000313" key="8">
    <source>
        <dbReference type="EMBL" id="PIK41141.1"/>
    </source>
</evidence>
<evidence type="ECO:0000256" key="5">
    <source>
        <dbReference type="SAM" id="MobiDB-lite"/>
    </source>
</evidence>
<dbReference type="Proteomes" id="UP000230750">
    <property type="component" value="Unassembled WGS sequence"/>
</dbReference>
<feature type="compositionally biased region" description="Low complexity" evidence="5">
    <location>
        <begin position="1"/>
        <end position="11"/>
    </location>
</feature>
<comment type="function">
    <text evidence="4">RNA-binding protein involved in pre-mRNA splicing. Interacts with the PRP19C/Prp19 complex/NTC/Nineteen complex which is part of the spliceosome. Involved in regulating splice site selection. Binds preferentially RNA with A/C rich sequences and poly-C stretches.</text>
</comment>